<dbReference type="NCBIfam" id="NF009983">
    <property type="entry name" value="PRK13449.1"/>
    <property type="match status" value="1"/>
</dbReference>
<dbReference type="Pfam" id="PF02823">
    <property type="entry name" value="ATP-synt_DE_N"/>
    <property type="match status" value="1"/>
</dbReference>
<evidence type="ECO:0000256" key="3">
    <source>
        <dbReference type="ARBA" id="ARBA00005712"/>
    </source>
</evidence>
<proteinExistence type="inferred from homology"/>
<keyword evidence="7 10" id="KW-0472">Membrane</keyword>
<comment type="caution">
    <text evidence="13">The sequence shown here is derived from an EMBL/GenBank/DDBJ whole genome shotgun (WGS) entry which is preliminary data.</text>
</comment>
<dbReference type="AlphaFoldDB" id="A0A327KPA0"/>
<reference evidence="13 14" key="1">
    <citation type="submission" date="2017-07" db="EMBL/GenBank/DDBJ databases">
        <title>Draft Genome Sequences of Select Purple Nonsulfur Bacteria.</title>
        <authorList>
            <person name="Lasarre B."/>
            <person name="Mckinlay J.B."/>
        </authorList>
    </citation>
    <scope>NUCLEOTIDE SEQUENCE [LARGE SCALE GENOMIC DNA]</scope>
    <source>
        <strain evidence="13 14">DSM 5909</strain>
    </source>
</reference>
<evidence type="ECO:0000256" key="9">
    <source>
        <dbReference type="ARBA" id="ARBA00023310"/>
    </source>
</evidence>
<dbReference type="GO" id="GO:0012505">
    <property type="term" value="C:endomembrane system"/>
    <property type="evidence" value="ECO:0007669"/>
    <property type="project" value="UniProtKB-SubCell"/>
</dbReference>
<keyword evidence="6 10" id="KW-0406">Ion transport</keyword>
<dbReference type="GO" id="GO:0005524">
    <property type="term" value="F:ATP binding"/>
    <property type="evidence" value="ECO:0007669"/>
    <property type="project" value="UniProtKB-UniRule"/>
</dbReference>
<keyword evidence="14" id="KW-1185">Reference proteome</keyword>
<dbReference type="GO" id="GO:0005886">
    <property type="term" value="C:plasma membrane"/>
    <property type="evidence" value="ECO:0007669"/>
    <property type="project" value="UniProtKB-SubCell"/>
</dbReference>
<dbReference type="Proteomes" id="UP000249130">
    <property type="component" value="Unassembled WGS sequence"/>
</dbReference>
<dbReference type="NCBIfam" id="TIGR01216">
    <property type="entry name" value="ATP_synt_epsi"/>
    <property type="match status" value="1"/>
</dbReference>
<evidence type="ECO:0000313" key="14">
    <source>
        <dbReference type="Proteomes" id="UP000249130"/>
    </source>
</evidence>
<dbReference type="EMBL" id="NPEX01000270">
    <property type="protein sequence ID" value="RAI39736.1"/>
    <property type="molecule type" value="Genomic_DNA"/>
</dbReference>
<dbReference type="InterPro" id="IPR001469">
    <property type="entry name" value="ATP_synth_F1_dsu/esu"/>
</dbReference>
<evidence type="ECO:0000256" key="7">
    <source>
        <dbReference type="ARBA" id="ARBA00023136"/>
    </source>
</evidence>
<evidence type="ECO:0000313" key="13">
    <source>
        <dbReference type="EMBL" id="RAI39736.1"/>
    </source>
</evidence>
<protein>
    <recommendedName>
        <fullName evidence="10">ATP synthase epsilon chain</fullName>
    </recommendedName>
    <alternativeName>
        <fullName evidence="10">ATP synthase F1 sector epsilon subunit</fullName>
    </alternativeName>
    <alternativeName>
        <fullName evidence="10">F-ATPase epsilon subunit</fullName>
    </alternativeName>
</protein>
<evidence type="ECO:0000259" key="12">
    <source>
        <dbReference type="Pfam" id="PF02823"/>
    </source>
</evidence>
<evidence type="ECO:0000256" key="4">
    <source>
        <dbReference type="ARBA" id="ARBA00022448"/>
    </source>
</evidence>
<feature type="domain" description="ATP synthase F1 complex delta/epsilon subunit N-terminal" evidence="12">
    <location>
        <begin position="4"/>
        <end position="81"/>
    </location>
</feature>
<accession>A0A327KPA0</accession>
<keyword evidence="5 10" id="KW-0375">Hydrogen ion transport</keyword>
<dbReference type="PANTHER" id="PTHR13822:SF10">
    <property type="entry name" value="ATP SYNTHASE EPSILON CHAIN, CHLOROPLASTIC"/>
    <property type="match status" value="1"/>
</dbReference>
<dbReference type="OrthoDB" id="9799969at2"/>
<dbReference type="NCBIfam" id="NF001851">
    <property type="entry name" value="PRK00571.2-4"/>
    <property type="match status" value="1"/>
</dbReference>
<evidence type="ECO:0000256" key="5">
    <source>
        <dbReference type="ARBA" id="ARBA00022781"/>
    </source>
</evidence>
<evidence type="ECO:0000256" key="8">
    <source>
        <dbReference type="ARBA" id="ARBA00023196"/>
    </source>
</evidence>
<dbReference type="PANTHER" id="PTHR13822">
    <property type="entry name" value="ATP SYNTHASE DELTA/EPSILON CHAIN"/>
    <property type="match status" value="1"/>
</dbReference>
<comment type="similarity">
    <text evidence="3 10 11">Belongs to the ATPase epsilon chain family.</text>
</comment>
<keyword evidence="10" id="KW-1003">Cell membrane</keyword>
<keyword evidence="9 10" id="KW-0066">ATP synthesis</keyword>
<dbReference type="GO" id="GO:0045259">
    <property type="term" value="C:proton-transporting ATP synthase complex"/>
    <property type="evidence" value="ECO:0007669"/>
    <property type="project" value="UniProtKB-KW"/>
</dbReference>
<name>A0A327KPA0_9BRAD</name>
<keyword evidence="8 10" id="KW-0139">CF(1)</keyword>
<evidence type="ECO:0000256" key="1">
    <source>
        <dbReference type="ARBA" id="ARBA00003543"/>
    </source>
</evidence>
<dbReference type="SUPFAM" id="SSF51344">
    <property type="entry name" value="Epsilon subunit of F1F0-ATP synthase N-terminal domain"/>
    <property type="match status" value="1"/>
</dbReference>
<gene>
    <name evidence="10 13" type="primary">atpC</name>
    <name evidence="13" type="ORF">CH341_25260</name>
</gene>
<dbReference type="CDD" id="cd12152">
    <property type="entry name" value="F1-ATPase_delta"/>
    <property type="match status" value="1"/>
</dbReference>
<sequence>MATFHFELVSPEKLIFSGEVTQVDVPGEEGDFGVLAGHAPFVATLRPGVLTVYGEQSPKLIVVRGGFAEVGPNGLTVLAQEVVPVDELQPDVIRQAIQDAEEDLTDAADDRAKDRASERLAQLQTLKDALGH</sequence>
<evidence type="ECO:0000256" key="10">
    <source>
        <dbReference type="HAMAP-Rule" id="MF_00530"/>
    </source>
</evidence>
<dbReference type="GO" id="GO:0046933">
    <property type="term" value="F:proton-transporting ATP synthase activity, rotational mechanism"/>
    <property type="evidence" value="ECO:0007669"/>
    <property type="project" value="UniProtKB-UniRule"/>
</dbReference>
<dbReference type="RefSeq" id="WP_111421769.1">
    <property type="nucleotide sequence ID" value="NZ_NPEX01000270.1"/>
</dbReference>
<comment type="subcellular location">
    <subcellularLocation>
        <location evidence="10">Cell membrane</location>
        <topology evidence="10">Peripheral membrane protein</topology>
    </subcellularLocation>
    <subcellularLocation>
        <location evidence="2">Endomembrane system</location>
        <topology evidence="2">Peripheral membrane protein</topology>
    </subcellularLocation>
</comment>
<organism evidence="13 14">
    <name type="scientific">Rhodoplanes roseus</name>
    <dbReference type="NCBI Taxonomy" id="29409"/>
    <lineage>
        <taxon>Bacteria</taxon>
        <taxon>Pseudomonadati</taxon>
        <taxon>Pseudomonadota</taxon>
        <taxon>Alphaproteobacteria</taxon>
        <taxon>Hyphomicrobiales</taxon>
        <taxon>Nitrobacteraceae</taxon>
        <taxon>Rhodoplanes</taxon>
    </lineage>
</organism>
<comment type="function">
    <text evidence="1 10">Produces ATP from ADP in the presence of a proton gradient across the membrane.</text>
</comment>
<keyword evidence="13" id="KW-0378">Hydrolase</keyword>
<dbReference type="InterPro" id="IPR020546">
    <property type="entry name" value="ATP_synth_F1_dsu/esu_N"/>
</dbReference>
<evidence type="ECO:0000256" key="11">
    <source>
        <dbReference type="RuleBase" id="RU003656"/>
    </source>
</evidence>
<dbReference type="HAMAP" id="MF_00530">
    <property type="entry name" value="ATP_synth_epsil_bac"/>
    <property type="match status" value="1"/>
</dbReference>
<evidence type="ECO:0000256" key="6">
    <source>
        <dbReference type="ARBA" id="ARBA00023065"/>
    </source>
</evidence>
<dbReference type="Gene3D" id="2.60.15.10">
    <property type="entry name" value="F0F1 ATP synthase delta/epsilon subunit, N-terminal"/>
    <property type="match status" value="1"/>
</dbReference>
<dbReference type="GO" id="GO:0016787">
    <property type="term" value="F:hydrolase activity"/>
    <property type="evidence" value="ECO:0007669"/>
    <property type="project" value="UniProtKB-KW"/>
</dbReference>
<keyword evidence="4 10" id="KW-0813">Transport</keyword>
<comment type="subunit">
    <text evidence="10 11">F-type ATPases have 2 components, CF(1) - the catalytic core - and CF(0) - the membrane proton channel. CF(1) has five subunits: alpha(3), beta(3), gamma(1), delta(1), epsilon(1). CF(0) has three main subunits: a, b and c.</text>
</comment>
<dbReference type="InterPro" id="IPR036771">
    <property type="entry name" value="ATPsynth_dsu/esu_N"/>
</dbReference>
<evidence type="ECO:0000256" key="2">
    <source>
        <dbReference type="ARBA" id="ARBA00004184"/>
    </source>
</evidence>